<dbReference type="AlphaFoldDB" id="A0A2S5CYU2"/>
<comment type="similarity">
    <text evidence="3 10 11">Belongs to the peptidase S8 family.</text>
</comment>
<accession>A0A2S5CYU2</accession>
<comment type="cofactor">
    <cofactor evidence="1">
        <name>Ca(2+)</name>
        <dbReference type="ChEBI" id="CHEBI:29108"/>
    </cofactor>
</comment>
<evidence type="ECO:0000256" key="1">
    <source>
        <dbReference type="ARBA" id="ARBA00001913"/>
    </source>
</evidence>
<evidence type="ECO:0000259" key="15">
    <source>
        <dbReference type="Pfam" id="PF22148"/>
    </source>
</evidence>
<dbReference type="GO" id="GO:0005576">
    <property type="term" value="C:extracellular region"/>
    <property type="evidence" value="ECO:0007669"/>
    <property type="project" value="UniProtKB-SubCell"/>
</dbReference>
<dbReference type="PANTHER" id="PTHR43806">
    <property type="entry name" value="PEPTIDASE S8"/>
    <property type="match status" value="1"/>
</dbReference>
<evidence type="ECO:0000256" key="3">
    <source>
        <dbReference type="ARBA" id="ARBA00011073"/>
    </source>
</evidence>
<dbReference type="CDD" id="cd07484">
    <property type="entry name" value="Peptidases_S8_Thermitase_like"/>
    <property type="match status" value="1"/>
</dbReference>
<feature type="domain" description="Fervidolysin-like N-terminal prodomain" evidence="15">
    <location>
        <begin position="62"/>
        <end position="122"/>
    </location>
</feature>
<feature type="active site" description="Charge relay system" evidence="9 10">
    <location>
        <position position="356"/>
    </location>
</feature>
<dbReference type="EMBL" id="PGLV01000001">
    <property type="protein sequence ID" value="POZ55956.1"/>
    <property type="molecule type" value="Genomic_DNA"/>
</dbReference>
<evidence type="ECO:0000256" key="10">
    <source>
        <dbReference type="PROSITE-ProRule" id="PRU01240"/>
    </source>
</evidence>
<dbReference type="InterPro" id="IPR000209">
    <property type="entry name" value="Peptidase_S8/S53_dom"/>
</dbReference>
<dbReference type="GO" id="GO:0004252">
    <property type="term" value="F:serine-type endopeptidase activity"/>
    <property type="evidence" value="ECO:0007669"/>
    <property type="project" value="UniProtKB-UniRule"/>
</dbReference>
<dbReference type="InterPro" id="IPR036852">
    <property type="entry name" value="Peptidase_S8/S53_dom_sf"/>
</dbReference>
<dbReference type="Gene3D" id="2.60.120.380">
    <property type="match status" value="3"/>
</dbReference>
<dbReference type="EC" id="3.4.21.-" evidence="16"/>
<keyword evidence="6 10" id="KW-0378">Hydrolase</keyword>
<keyword evidence="5 10" id="KW-0645">Protease</keyword>
<dbReference type="PROSITE" id="PS00138">
    <property type="entry name" value="SUBTILASE_SER"/>
    <property type="match status" value="1"/>
</dbReference>
<reference evidence="16 17" key="1">
    <citation type="submission" date="2017-11" db="EMBL/GenBank/DDBJ databases">
        <title>Genome sequence of Lysinibacillus sphaericus, a lignin-degrading bacteria isolated from municipal solid waste soil.</title>
        <authorList>
            <person name="Persinoti G.F."/>
            <person name="Paixao D.A."/>
            <person name="Bugg T.D."/>
            <person name="Squina F.M."/>
        </authorList>
    </citation>
    <scope>NUCLEOTIDE SEQUENCE [LARGE SCALE GENOMIC DNA]</scope>
    <source>
        <strain evidence="16 17">A1</strain>
    </source>
</reference>
<feature type="chain" id="PRO_5015564940" evidence="13">
    <location>
        <begin position="27"/>
        <end position="1173"/>
    </location>
</feature>
<evidence type="ECO:0000256" key="12">
    <source>
        <dbReference type="SAM" id="MobiDB-lite"/>
    </source>
</evidence>
<gene>
    <name evidence="16" type="ORF">LYSIN_00739</name>
</gene>
<dbReference type="InterPro" id="IPR018247">
    <property type="entry name" value="EF_Hand_1_Ca_BS"/>
</dbReference>
<dbReference type="SUPFAM" id="SSF52743">
    <property type="entry name" value="Subtilisin-like"/>
    <property type="match status" value="1"/>
</dbReference>
<dbReference type="PROSITE" id="PS00018">
    <property type="entry name" value="EF_HAND_1"/>
    <property type="match status" value="1"/>
</dbReference>
<evidence type="ECO:0000313" key="17">
    <source>
        <dbReference type="Proteomes" id="UP000237319"/>
    </source>
</evidence>
<dbReference type="InterPro" id="IPR034084">
    <property type="entry name" value="Thermitase-like_dom"/>
</dbReference>
<dbReference type="InterPro" id="IPR023828">
    <property type="entry name" value="Peptidase_S8_Ser-AS"/>
</dbReference>
<keyword evidence="17" id="KW-1185">Reference proteome</keyword>
<dbReference type="Proteomes" id="UP000237319">
    <property type="component" value="Unassembled WGS sequence"/>
</dbReference>
<dbReference type="PRINTS" id="PR00723">
    <property type="entry name" value="SUBTILISIN"/>
</dbReference>
<evidence type="ECO:0000256" key="2">
    <source>
        <dbReference type="ARBA" id="ARBA00004613"/>
    </source>
</evidence>
<evidence type="ECO:0000256" key="11">
    <source>
        <dbReference type="RuleBase" id="RU003355"/>
    </source>
</evidence>
<feature type="domain" description="Peptidase S8/S53" evidence="14">
    <location>
        <begin position="158"/>
        <end position="404"/>
    </location>
</feature>
<dbReference type="RefSeq" id="WP_103976315.1">
    <property type="nucleotide sequence ID" value="NZ_PGLV01000001.1"/>
</dbReference>
<feature type="signal peptide" evidence="13">
    <location>
        <begin position="1"/>
        <end position="26"/>
    </location>
</feature>
<name>A0A2S5CYU2_LYSSH</name>
<keyword evidence="7 10" id="KW-0720">Serine protease</keyword>
<evidence type="ECO:0000256" key="4">
    <source>
        <dbReference type="ARBA" id="ARBA00022525"/>
    </source>
</evidence>
<organism evidence="16 17">
    <name type="scientific">Lysinibacillus sphaericus</name>
    <name type="common">Bacillus sphaericus</name>
    <dbReference type="NCBI Taxonomy" id="1421"/>
    <lineage>
        <taxon>Bacteria</taxon>
        <taxon>Bacillati</taxon>
        <taxon>Bacillota</taxon>
        <taxon>Bacilli</taxon>
        <taxon>Bacillales</taxon>
        <taxon>Bacillaceae</taxon>
        <taxon>Lysinibacillus</taxon>
    </lineage>
</organism>
<keyword evidence="13" id="KW-0732">Signal</keyword>
<evidence type="ECO:0000256" key="5">
    <source>
        <dbReference type="ARBA" id="ARBA00022670"/>
    </source>
</evidence>
<dbReference type="Gene3D" id="3.40.50.200">
    <property type="entry name" value="Peptidase S8/S53 domain"/>
    <property type="match status" value="1"/>
</dbReference>
<evidence type="ECO:0000256" key="6">
    <source>
        <dbReference type="ARBA" id="ARBA00022801"/>
    </source>
</evidence>
<dbReference type="InterPro" id="IPR022398">
    <property type="entry name" value="Peptidase_S8_His-AS"/>
</dbReference>
<evidence type="ECO:0000313" key="16">
    <source>
        <dbReference type="EMBL" id="POZ55956.1"/>
    </source>
</evidence>
<keyword evidence="8" id="KW-0106">Calcium</keyword>
<evidence type="ECO:0000256" key="7">
    <source>
        <dbReference type="ARBA" id="ARBA00022825"/>
    </source>
</evidence>
<feature type="active site" description="Charge relay system" evidence="9 10">
    <location>
        <position position="198"/>
    </location>
</feature>
<evidence type="ECO:0000256" key="13">
    <source>
        <dbReference type="SAM" id="SignalP"/>
    </source>
</evidence>
<dbReference type="GO" id="GO:0006508">
    <property type="term" value="P:proteolysis"/>
    <property type="evidence" value="ECO:0007669"/>
    <property type="project" value="UniProtKB-KW"/>
</dbReference>
<sequence length="1173" mass="129851">MKNWVMKSIAVVACSALLVPAASAFAEAPQNPESVKTMLASNNKQGAKQFNKQTGGNEWISDNTIIVKHSGLAKNVHSKIGAKVIRSIPSLGYDVIQLKKGQSLTEAVSYYAKQKGVKSVSPSYKYHSFNTIVDPKKKDMYHLQLLEIDKALALAGNHDVKVAVIDSGVDYKHPDLQAQVLPPYNAVKPADSPVADPHGTHVAGIVGATKDNGIGGHGISPNAKILPIDVFNGQEDASDFAIAQGILYAIEQKADVINMSLGGYGESPLIEEAVKKALDNGITIVAAAGNESTDRYSFPASFEGVISVGATNEQNKLASFSNYGPSVDIVAPGEDIYSTVYDEKKGSSFAIFSGTSMASPVVAGVAALLKSKYPNLKPYEIEAILELTAKDLGEPGYDLTYGHGLIDPVKALQFDINNLPKRYNETKEQRLNNAKVLKKNVLNTEKGEFRLPEEKKWYKVDLNANEYAQLSLKGAENYDYAFDLYFYPTGYSGDVEPIKVNDVRVNQQEGYLYKAEQQGTLLIGVKDHNGGYSLKGKSYFTFTAQTTNTLPIDNLTTIDQAVEIQKFPFNTQGKNYTLLSKDHESDQDYFTFTVSKPTTLKFDLSGIPGVTASLELYLKRDFEHEPLEQGDDEEDDERLPISALSSKSKGEGVSLIVDVEPDEEYVLSVTNNSDNDSSFDSFLKFLSGGIDNEENDRINESIIPYTLTGEVVYLPEDEDGLPLIEPTQEVEENNPSSPAPSKSKKRQQNFNKKLFSSIELSDEEEDSKVILEHAIPYTIGKEYKAYFQTDEDIDYFIFTPQEDAIYSFQLQKGKNQRPTGSILEYDEETKELQLISSLTNDPAIISRLYGITINENDPKTIALKKGKTYVAKVLNFGDRSTEPYIFKATKIAAIPQDQNKEINTAENARSIESGTNYQNKLVFYDDTNYYYYKHQGEDTVLSLLINSEPYTNKQGTSLPRELQIDLKFMGSIIEDTNGNKQIDGNEMQTEIPFGQGESFFERLLGISGTSALNTSFKVKKDCGYFIAVNTIDNGLVSTQPYNLTLFDHKKEDEDADSKLVNGIPTKPSSLTRKDDKWVASQYLNASVPFGDKDYFEFFNHSKRNVTFTLLTEKGLDGVIRIIDAKGRTVKTIDYYGADDAELGIVALEPGTYYIEVSEANGRASTQPYTLEIN</sequence>
<dbReference type="PROSITE" id="PS00136">
    <property type="entry name" value="SUBTILASE_ASP"/>
    <property type="match status" value="1"/>
</dbReference>
<dbReference type="PANTHER" id="PTHR43806:SF11">
    <property type="entry name" value="CEREVISIN-RELATED"/>
    <property type="match status" value="1"/>
</dbReference>
<protein>
    <submittedName>
        <fullName evidence="16">Thermophilic serine proteinase</fullName>
        <ecNumber evidence="16">3.4.21.-</ecNumber>
    </submittedName>
</protein>
<evidence type="ECO:0000259" key="14">
    <source>
        <dbReference type="Pfam" id="PF00082"/>
    </source>
</evidence>
<feature type="region of interest" description="Disordered" evidence="12">
    <location>
        <begin position="725"/>
        <end position="748"/>
    </location>
</feature>
<dbReference type="InterPro" id="IPR023827">
    <property type="entry name" value="Peptidase_S8_Asp-AS"/>
</dbReference>
<feature type="active site" description="Charge relay system" evidence="9 10">
    <location>
        <position position="166"/>
    </location>
</feature>
<evidence type="ECO:0000256" key="8">
    <source>
        <dbReference type="ARBA" id="ARBA00022837"/>
    </source>
</evidence>
<dbReference type="Pfam" id="PF22148">
    <property type="entry name" value="Fervidolysin_NPro-like"/>
    <property type="match status" value="1"/>
</dbReference>
<dbReference type="Pfam" id="PF00082">
    <property type="entry name" value="Peptidase_S8"/>
    <property type="match status" value="1"/>
</dbReference>
<evidence type="ECO:0000256" key="9">
    <source>
        <dbReference type="PIRSR" id="PIRSR615500-1"/>
    </source>
</evidence>
<dbReference type="InterPro" id="IPR050131">
    <property type="entry name" value="Peptidase_S8_subtilisin-like"/>
</dbReference>
<dbReference type="PROSITE" id="PS51892">
    <property type="entry name" value="SUBTILASE"/>
    <property type="match status" value="1"/>
</dbReference>
<dbReference type="InterPro" id="IPR054399">
    <property type="entry name" value="Fervidolysin-like_N_prodom"/>
</dbReference>
<dbReference type="PROSITE" id="PS00137">
    <property type="entry name" value="SUBTILASE_HIS"/>
    <property type="match status" value="1"/>
</dbReference>
<keyword evidence="4" id="KW-0964">Secreted</keyword>
<comment type="caution">
    <text evidence="16">The sequence shown here is derived from an EMBL/GenBank/DDBJ whole genome shotgun (WGS) entry which is preliminary data.</text>
</comment>
<dbReference type="InterPro" id="IPR015500">
    <property type="entry name" value="Peptidase_S8_subtilisin-rel"/>
</dbReference>
<proteinExistence type="inferred from homology"/>
<comment type="subcellular location">
    <subcellularLocation>
        <location evidence="2">Secreted</location>
    </subcellularLocation>
</comment>